<feature type="region of interest" description="Disordered" evidence="2">
    <location>
        <begin position="337"/>
        <end position="366"/>
    </location>
</feature>
<dbReference type="PANTHER" id="PTHR23322">
    <property type="entry name" value="FAS-ASSOCIATED PROTEIN"/>
    <property type="match status" value="1"/>
</dbReference>
<sequence>MEGLLLPTDQQSMVSSFLEIAVGQTAETATLFLQATSWKLEDAIQLFYVGNEGGAAGPPSIPSPPTTNEQINSSTGQTFNESGKHVGAGTFGQYEDQVRPPLPVIREALYDDAMLYGTTMSYLPNESGSSVGFRNLQNEVKHHDVWNSEEGAASTSGNSRDNLASLYRPPNHLMFNGPFEKAKGAACVQDKWLVVNLQSTKEFSSHMLNRDTWANEAVSQTITTNFIFWQVYDDSTEGQKVCTYYKLESIPAVLVIDPITGQKMHSWFGMVQPERLLEDLLPFMDGCPKDHHVTLSHKRPRESSLTPPKVKEEDHEEDEEVQHALAVSLEGIKEMVKLSSEDNKDAKTTEKEEERRPTYPPLAEEPKGDRNLLCRIGVRLPNGRRCQRNFLRTDPIQLLWSFCSSQLEEGETKLFKLTHAIPGATEFLDYDTKMIFEESGLANSMISVTWD</sequence>
<dbReference type="PROSITE" id="PS50033">
    <property type="entry name" value="UBX"/>
    <property type="match status" value="1"/>
</dbReference>
<dbReference type="PANTHER" id="PTHR23322:SF6">
    <property type="entry name" value="UBX DOMAIN-CONTAINING PROTEIN 7"/>
    <property type="match status" value="1"/>
</dbReference>
<dbReference type="GO" id="GO:0005634">
    <property type="term" value="C:nucleus"/>
    <property type="evidence" value="ECO:0007669"/>
    <property type="project" value="TreeGrafter"/>
</dbReference>
<evidence type="ECO:0000256" key="2">
    <source>
        <dbReference type="SAM" id="MobiDB-lite"/>
    </source>
</evidence>
<evidence type="ECO:0000259" key="3">
    <source>
        <dbReference type="PROSITE" id="PS50033"/>
    </source>
</evidence>
<feature type="compositionally biased region" description="Polar residues" evidence="2">
    <location>
        <begin position="66"/>
        <end position="76"/>
    </location>
</feature>
<gene>
    <name evidence="5" type="primary">LOC111447302</name>
</gene>
<dbReference type="InterPro" id="IPR001012">
    <property type="entry name" value="UBX_dom"/>
</dbReference>
<dbReference type="GO" id="GO:0043161">
    <property type="term" value="P:proteasome-mediated ubiquitin-dependent protein catabolic process"/>
    <property type="evidence" value="ECO:0007669"/>
    <property type="project" value="TreeGrafter"/>
</dbReference>
<feature type="domain" description="UBX" evidence="3">
    <location>
        <begin position="369"/>
        <end position="449"/>
    </location>
</feature>
<evidence type="ECO:0000313" key="5">
    <source>
        <dbReference type="RefSeq" id="XP_022942157.1"/>
    </source>
</evidence>
<dbReference type="Pfam" id="PF00789">
    <property type="entry name" value="UBX"/>
    <property type="match status" value="1"/>
</dbReference>
<protein>
    <submittedName>
        <fullName evidence="5">Plant UBX domain-containing protein 7-like</fullName>
    </submittedName>
</protein>
<dbReference type="Gene3D" id="3.40.30.10">
    <property type="entry name" value="Glutaredoxin"/>
    <property type="match status" value="1"/>
</dbReference>
<dbReference type="GO" id="GO:0043130">
    <property type="term" value="F:ubiquitin binding"/>
    <property type="evidence" value="ECO:0007669"/>
    <property type="project" value="TreeGrafter"/>
</dbReference>
<accession>A0A6J1FPG4</accession>
<dbReference type="RefSeq" id="XP_022942157.1">
    <property type="nucleotide sequence ID" value="XM_023086389.1"/>
</dbReference>
<proteinExistence type="predicted"/>
<organism evidence="4 5">
    <name type="scientific">Cucurbita moschata</name>
    <name type="common">Winter crookneck squash</name>
    <name type="synonym">Cucurbita pepo var. moschata</name>
    <dbReference type="NCBI Taxonomy" id="3662"/>
    <lineage>
        <taxon>Eukaryota</taxon>
        <taxon>Viridiplantae</taxon>
        <taxon>Streptophyta</taxon>
        <taxon>Embryophyta</taxon>
        <taxon>Tracheophyta</taxon>
        <taxon>Spermatophyta</taxon>
        <taxon>Magnoliopsida</taxon>
        <taxon>eudicotyledons</taxon>
        <taxon>Gunneridae</taxon>
        <taxon>Pentapetalae</taxon>
        <taxon>rosids</taxon>
        <taxon>fabids</taxon>
        <taxon>Cucurbitales</taxon>
        <taxon>Cucurbitaceae</taxon>
        <taxon>Cucurbiteae</taxon>
        <taxon>Cucurbita</taxon>
    </lineage>
</organism>
<name>A0A6J1FPG4_CUCMO</name>
<feature type="compositionally biased region" description="Basic and acidic residues" evidence="2">
    <location>
        <begin position="337"/>
        <end position="357"/>
    </location>
</feature>
<dbReference type="Pfam" id="PF14555">
    <property type="entry name" value="UBA_4"/>
    <property type="match status" value="1"/>
</dbReference>
<feature type="region of interest" description="Disordered" evidence="2">
    <location>
        <begin position="292"/>
        <end position="317"/>
    </location>
</feature>
<dbReference type="CDD" id="cd02958">
    <property type="entry name" value="UAS"/>
    <property type="match status" value="1"/>
</dbReference>
<dbReference type="KEGG" id="cmos:111447302"/>
<dbReference type="SMART" id="SM00594">
    <property type="entry name" value="UAS"/>
    <property type="match status" value="1"/>
</dbReference>
<evidence type="ECO:0000313" key="4">
    <source>
        <dbReference type="Proteomes" id="UP000504609"/>
    </source>
</evidence>
<keyword evidence="1" id="KW-0833">Ubl conjugation pathway</keyword>
<dbReference type="SUPFAM" id="SSF52833">
    <property type="entry name" value="Thioredoxin-like"/>
    <property type="match status" value="1"/>
</dbReference>
<feature type="region of interest" description="Disordered" evidence="2">
    <location>
        <begin position="55"/>
        <end position="76"/>
    </location>
</feature>
<dbReference type="Pfam" id="PF13899">
    <property type="entry name" value="Thioredoxin_7"/>
    <property type="match status" value="1"/>
</dbReference>
<dbReference type="InterPro" id="IPR050730">
    <property type="entry name" value="UBX_domain-protein"/>
</dbReference>
<evidence type="ECO:0000256" key="1">
    <source>
        <dbReference type="ARBA" id="ARBA00022786"/>
    </source>
</evidence>
<dbReference type="Gene3D" id="1.10.8.10">
    <property type="entry name" value="DNA helicase RuvA subunit, C-terminal domain"/>
    <property type="match status" value="1"/>
</dbReference>
<dbReference type="InterPro" id="IPR036249">
    <property type="entry name" value="Thioredoxin-like_sf"/>
</dbReference>
<keyword evidence="4" id="KW-1185">Reference proteome</keyword>
<dbReference type="SUPFAM" id="SSF54236">
    <property type="entry name" value="Ubiquitin-like"/>
    <property type="match status" value="1"/>
</dbReference>
<dbReference type="CDD" id="cd01767">
    <property type="entry name" value="UBX"/>
    <property type="match status" value="1"/>
</dbReference>
<dbReference type="GeneID" id="111447302"/>
<dbReference type="Proteomes" id="UP000504609">
    <property type="component" value="Unplaced"/>
</dbReference>
<reference evidence="5" key="1">
    <citation type="submission" date="2025-08" db="UniProtKB">
        <authorList>
            <consortium name="RefSeq"/>
        </authorList>
    </citation>
    <scope>IDENTIFICATION</scope>
    <source>
        <tissue evidence="5">Young leaves</tissue>
    </source>
</reference>
<dbReference type="InterPro" id="IPR029071">
    <property type="entry name" value="Ubiquitin-like_domsf"/>
</dbReference>
<dbReference type="AlphaFoldDB" id="A0A6J1FPG4"/>
<dbReference type="InterPro" id="IPR006577">
    <property type="entry name" value="UAS"/>
</dbReference>
<dbReference type="Gene3D" id="3.10.20.90">
    <property type="entry name" value="Phosphatidylinositol 3-kinase Catalytic Subunit, Chain A, domain 1"/>
    <property type="match status" value="1"/>
</dbReference>